<gene>
    <name evidence="2" type="ORF">EL17_14730</name>
</gene>
<evidence type="ECO:0008006" key="4">
    <source>
        <dbReference type="Google" id="ProtNLM"/>
    </source>
</evidence>
<dbReference type="eggNOG" id="ENOG5033075">
    <property type="taxonomic scope" value="Bacteria"/>
</dbReference>
<protein>
    <recommendedName>
        <fullName evidence="4">Small multi-drug export protein</fullName>
    </recommendedName>
</protein>
<dbReference type="AlphaFoldDB" id="A0A074KVB9"/>
<keyword evidence="1" id="KW-1133">Transmembrane helix</keyword>
<proteinExistence type="predicted"/>
<evidence type="ECO:0000313" key="2">
    <source>
        <dbReference type="EMBL" id="KEO72879.1"/>
    </source>
</evidence>
<reference evidence="2 3" key="1">
    <citation type="submission" date="2014-04" db="EMBL/GenBank/DDBJ databases">
        <title>Characterization and application of a salt tolerant electro-active bacterium.</title>
        <authorList>
            <person name="Yang L."/>
            <person name="Wei S."/>
            <person name="Tay Q.X.M."/>
        </authorList>
    </citation>
    <scope>NUCLEOTIDE SEQUENCE [LARGE SCALE GENOMIC DNA]</scope>
    <source>
        <strain evidence="2 3">LY1</strain>
    </source>
</reference>
<sequence>MTAYVLKFLGIYVICLFKFIGGPVLGTAAGYSVFEIVIVTVLGLMSSVIAFTYIGSFLKTTYHHYFQPRRKLFNSKTRKMVHLWQKFGAIGVAAMTPIILSPIGGAILMNAFGVKRKKILLYMLVSGIFWSSFFALTIDHLRKIPIVSGILN</sequence>
<dbReference type="OrthoDB" id="1467737at2"/>
<name>A0A074KVB9_9BACT</name>
<evidence type="ECO:0000256" key="1">
    <source>
        <dbReference type="SAM" id="Phobius"/>
    </source>
</evidence>
<feature type="transmembrane region" description="Helical" evidence="1">
    <location>
        <begin position="119"/>
        <end position="138"/>
    </location>
</feature>
<keyword evidence="1" id="KW-0472">Membrane</keyword>
<comment type="caution">
    <text evidence="2">The sequence shown here is derived from an EMBL/GenBank/DDBJ whole genome shotgun (WGS) entry which is preliminary data.</text>
</comment>
<keyword evidence="3" id="KW-1185">Reference proteome</keyword>
<evidence type="ECO:0000313" key="3">
    <source>
        <dbReference type="Proteomes" id="UP000027821"/>
    </source>
</evidence>
<keyword evidence="1" id="KW-0812">Transmembrane</keyword>
<dbReference type="Proteomes" id="UP000027821">
    <property type="component" value="Unassembled WGS sequence"/>
</dbReference>
<feature type="transmembrane region" description="Helical" evidence="1">
    <location>
        <begin position="83"/>
        <end position="107"/>
    </location>
</feature>
<feature type="transmembrane region" description="Helical" evidence="1">
    <location>
        <begin position="36"/>
        <end position="62"/>
    </location>
</feature>
<dbReference type="STRING" id="1048983.EL17_14730"/>
<accession>A0A074KVB9</accession>
<dbReference type="RefSeq" id="WP_035075915.1">
    <property type="nucleotide sequence ID" value="NZ_JMIH01000023.1"/>
</dbReference>
<organism evidence="2 3">
    <name type="scientific">Anditalea andensis</name>
    <dbReference type="NCBI Taxonomy" id="1048983"/>
    <lineage>
        <taxon>Bacteria</taxon>
        <taxon>Pseudomonadati</taxon>
        <taxon>Bacteroidota</taxon>
        <taxon>Cytophagia</taxon>
        <taxon>Cytophagales</taxon>
        <taxon>Cytophagaceae</taxon>
        <taxon>Anditalea</taxon>
    </lineage>
</organism>
<dbReference type="EMBL" id="JMIH01000023">
    <property type="protein sequence ID" value="KEO72879.1"/>
    <property type="molecule type" value="Genomic_DNA"/>
</dbReference>
<feature type="transmembrane region" description="Helical" evidence="1">
    <location>
        <begin position="9"/>
        <end position="30"/>
    </location>
</feature>